<evidence type="ECO:0000256" key="3">
    <source>
        <dbReference type="ARBA" id="ARBA00022723"/>
    </source>
</evidence>
<comment type="subunit">
    <text evidence="11">Homotrimer. The two-component system 3-ketosteroid-9-alpha-monooxygenase is composed of an oxygenase component KshA and a reductase component KshB.</text>
</comment>
<evidence type="ECO:0000256" key="7">
    <source>
        <dbReference type="ARBA" id="ARBA00023014"/>
    </source>
</evidence>
<organism evidence="13 14">
    <name type="scientific">Rhodococcus oryzae</name>
    <dbReference type="NCBI Taxonomy" id="2571143"/>
    <lineage>
        <taxon>Bacteria</taxon>
        <taxon>Bacillati</taxon>
        <taxon>Actinomycetota</taxon>
        <taxon>Actinomycetes</taxon>
        <taxon>Mycobacteriales</taxon>
        <taxon>Nocardiaceae</taxon>
        <taxon>Rhodococcus</taxon>
    </lineage>
</organism>
<keyword evidence="5" id="KW-0560">Oxidoreductase</keyword>
<dbReference type="Gene3D" id="2.102.10.10">
    <property type="entry name" value="Rieske [2Fe-2S] iron-sulphur domain"/>
    <property type="match status" value="1"/>
</dbReference>
<keyword evidence="2" id="KW-0001">2Fe-2S</keyword>
<dbReference type="SUPFAM" id="SSF50022">
    <property type="entry name" value="ISP domain"/>
    <property type="match status" value="1"/>
</dbReference>
<keyword evidence="6" id="KW-0408">Iron</keyword>
<comment type="caution">
    <text evidence="13">The sequence shown here is derived from an EMBL/GenBank/DDBJ whole genome shotgun (WGS) entry which is preliminary data.</text>
</comment>
<evidence type="ECO:0000256" key="4">
    <source>
        <dbReference type="ARBA" id="ARBA00022963"/>
    </source>
</evidence>
<evidence type="ECO:0000256" key="1">
    <source>
        <dbReference type="ARBA" id="ARBA00001962"/>
    </source>
</evidence>
<evidence type="ECO:0000256" key="5">
    <source>
        <dbReference type="ARBA" id="ARBA00023002"/>
    </source>
</evidence>
<evidence type="ECO:0000256" key="8">
    <source>
        <dbReference type="ARBA" id="ARBA00023098"/>
    </source>
</evidence>
<keyword evidence="3" id="KW-0479">Metal-binding</keyword>
<evidence type="ECO:0000313" key="14">
    <source>
        <dbReference type="Proteomes" id="UP000305109"/>
    </source>
</evidence>
<dbReference type="Pfam" id="PF19298">
    <property type="entry name" value="KshA_C"/>
    <property type="match status" value="1"/>
</dbReference>
<feature type="domain" description="Rieske" evidence="12">
    <location>
        <begin position="19"/>
        <end position="122"/>
    </location>
</feature>
<dbReference type="SUPFAM" id="SSF55961">
    <property type="entry name" value="Bet v1-like"/>
    <property type="match status" value="1"/>
</dbReference>
<dbReference type="EMBL" id="SUMD01000016">
    <property type="protein sequence ID" value="TJZ73687.1"/>
    <property type="molecule type" value="Genomic_DNA"/>
</dbReference>
<dbReference type="Proteomes" id="UP000305109">
    <property type="component" value="Unassembled WGS sequence"/>
</dbReference>
<name>A0ABY2RF87_9NOCA</name>
<dbReference type="RefSeq" id="WP_136911972.1">
    <property type="nucleotide sequence ID" value="NZ_SUMD01000016.1"/>
</dbReference>
<reference evidence="13 14" key="1">
    <citation type="submission" date="2019-04" db="EMBL/GenBank/DDBJ databases">
        <title>Rhodococcus oryzae sp. nov., a novel actinomycete isolated from rhizosphere soil of rice (Oryza sativa L.).</title>
        <authorList>
            <person name="Li C."/>
        </authorList>
    </citation>
    <scope>NUCLEOTIDE SEQUENCE [LARGE SCALE GENOMIC DNA]</scope>
    <source>
        <strain evidence="13 14">NEAU-CX67</strain>
    </source>
</reference>
<evidence type="ECO:0000256" key="9">
    <source>
        <dbReference type="ARBA" id="ARBA00023221"/>
    </source>
</evidence>
<dbReference type="GO" id="GO:0051213">
    <property type="term" value="F:dioxygenase activity"/>
    <property type="evidence" value="ECO:0007669"/>
    <property type="project" value="UniProtKB-KW"/>
</dbReference>
<keyword evidence="8" id="KW-0443">Lipid metabolism</keyword>
<gene>
    <name evidence="13" type="ORF">FCG67_23365</name>
</gene>
<keyword evidence="13" id="KW-0223">Dioxygenase</keyword>
<keyword evidence="14" id="KW-1185">Reference proteome</keyword>
<evidence type="ECO:0000256" key="6">
    <source>
        <dbReference type="ARBA" id="ARBA00023004"/>
    </source>
</evidence>
<dbReference type="Gene3D" id="3.90.380.10">
    <property type="entry name" value="Naphthalene 1,2-dioxygenase Alpha Subunit, Chain A, domain 1"/>
    <property type="match status" value="1"/>
</dbReference>
<proteinExistence type="predicted"/>
<dbReference type="InterPro" id="IPR045605">
    <property type="entry name" value="KshA-like_C"/>
</dbReference>
<dbReference type="PANTHER" id="PTHR21266:SF60">
    <property type="entry name" value="3-KETOSTEROID-9-ALPHA-MONOOXYGENASE, OXYGENASE COMPONENT"/>
    <property type="match status" value="1"/>
</dbReference>
<keyword evidence="7" id="KW-0411">Iron-sulfur</keyword>
<comment type="cofactor">
    <cofactor evidence="1">
        <name>Fe cation</name>
        <dbReference type="ChEBI" id="CHEBI:24875"/>
    </cofactor>
</comment>
<dbReference type="PANTHER" id="PTHR21266">
    <property type="entry name" value="IRON-SULFUR DOMAIN CONTAINING PROTEIN"/>
    <property type="match status" value="1"/>
</dbReference>
<dbReference type="InterPro" id="IPR050584">
    <property type="entry name" value="Cholesterol_7-desaturase"/>
</dbReference>
<evidence type="ECO:0000256" key="2">
    <source>
        <dbReference type="ARBA" id="ARBA00022714"/>
    </source>
</evidence>
<dbReference type="PROSITE" id="PS51296">
    <property type="entry name" value="RIESKE"/>
    <property type="match status" value="1"/>
</dbReference>
<sequence length="374" mass="42566">MDYRDIDTGRPIDRYARGWHCVGLADTFRDGRPHGLDAFGTRIVVFAETGGELRALDAYCRHMGADLSGGTIKDGAIACPFHDWRWDGPTGRCTGVPYARRVPRLARTRRWPTAERNGQLLIWHDPEGSDASTDLLPPAIDGIGSGAWTDWVWNSERIEGSHCREIIDNTVDMAHFFYIHHAYPTYFKNVLDGHCASQFMHSKARPDVFGAGKHFSEDAHLRSEATYFGPAYMVNLIHNHVAPDSVIEVALINSHYPISSESFMLQWGIAVQKLPGLTDEQNDRMARAFSQNFSRGFLEDIEVWRSKTRIENPLLTEEDGPVYQLRRWYRQFYVDVGDVSPEMTARYEYEIDTARANDVWQAEVARNLAAQNAR</sequence>
<protein>
    <recommendedName>
        <fullName evidence="10">Rieske-type oxygenase</fullName>
    </recommendedName>
</protein>
<dbReference type="InterPro" id="IPR017941">
    <property type="entry name" value="Rieske_2Fe-2S"/>
</dbReference>
<evidence type="ECO:0000259" key="12">
    <source>
        <dbReference type="PROSITE" id="PS51296"/>
    </source>
</evidence>
<keyword evidence="4" id="KW-0442">Lipid degradation</keyword>
<keyword evidence="9" id="KW-0753">Steroid metabolism</keyword>
<evidence type="ECO:0000313" key="13">
    <source>
        <dbReference type="EMBL" id="TJZ73687.1"/>
    </source>
</evidence>
<evidence type="ECO:0000256" key="10">
    <source>
        <dbReference type="ARBA" id="ARBA00030944"/>
    </source>
</evidence>
<dbReference type="InterPro" id="IPR036922">
    <property type="entry name" value="Rieske_2Fe-2S_sf"/>
</dbReference>
<dbReference type="Pfam" id="PF00355">
    <property type="entry name" value="Rieske"/>
    <property type="match status" value="1"/>
</dbReference>
<evidence type="ECO:0000256" key="11">
    <source>
        <dbReference type="ARBA" id="ARBA00046982"/>
    </source>
</evidence>
<accession>A0ABY2RF87</accession>